<evidence type="ECO:0000256" key="1">
    <source>
        <dbReference type="SAM" id="Phobius"/>
    </source>
</evidence>
<accession>A0A239FWH2</accession>
<organism evidence="2 3">
    <name type="scientific">Asanoa hainanensis</name>
    <dbReference type="NCBI Taxonomy" id="560556"/>
    <lineage>
        <taxon>Bacteria</taxon>
        <taxon>Bacillati</taxon>
        <taxon>Actinomycetota</taxon>
        <taxon>Actinomycetes</taxon>
        <taxon>Micromonosporales</taxon>
        <taxon>Micromonosporaceae</taxon>
        <taxon>Asanoa</taxon>
    </lineage>
</organism>
<dbReference type="Proteomes" id="UP000198362">
    <property type="component" value="Unassembled WGS sequence"/>
</dbReference>
<dbReference type="InterPro" id="IPR021235">
    <property type="entry name" value="DUF2637"/>
</dbReference>
<proteinExistence type="predicted"/>
<reference evidence="2 3" key="1">
    <citation type="submission" date="2017-06" db="EMBL/GenBank/DDBJ databases">
        <authorList>
            <person name="Kim H.J."/>
            <person name="Triplett B.A."/>
        </authorList>
    </citation>
    <scope>NUCLEOTIDE SEQUENCE [LARGE SCALE GENOMIC DNA]</scope>
    <source>
        <strain evidence="2 3">CGMCC 4.5593</strain>
    </source>
</reference>
<name>A0A239FWH2_9ACTN</name>
<dbReference type="EMBL" id="FZPH01000001">
    <property type="protein sequence ID" value="SNS61239.1"/>
    <property type="molecule type" value="Genomic_DNA"/>
</dbReference>
<feature type="transmembrane region" description="Helical" evidence="1">
    <location>
        <begin position="39"/>
        <end position="60"/>
    </location>
</feature>
<gene>
    <name evidence="2" type="ORF">SAMN05421812_101110</name>
</gene>
<keyword evidence="1" id="KW-0472">Membrane</keyword>
<dbReference type="AlphaFoldDB" id="A0A239FWH2"/>
<sequence length="222" mass="22053">MNGRRIASILGTVAVTTIAAVASYDHMHELALSAGQSPALAAMLPLSVDGLVLVATVALGDGRRHRGSAWVALAVGVAASLAANVMAADASPVSRVVSAWPAVALLLTVEVLARSGRTPATATPATATPATAGQSAAGLVTSLPPARPPVMPAGARALPIVARHAVRGTSPRPSARPTGTAARVAALVADRPTATAAEVMAALNVSARTARRHLASARMATA</sequence>
<evidence type="ECO:0008006" key="4">
    <source>
        <dbReference type="Google" id="ProtNLM"/>
    </source>
</evidence>
<dbReference type="Pfam" id="PF10935">
    <property type="entry name" value="DUF2637"/>
    <property type="match status" value="1"/>
</dbReference>
<evidence type="ECO:0000313" key="2">
    <source>
        <dbReference type="EMBL" id="SNS61239.1"/>
    </source>
</evidence>
<feature type="transmembrane region" description="Helical" evidence="1">
    <location>
        <begin position="67"/>
        <end position="87"/>
    </location>
</feature>
<evidence type="ECO:0000313" key="3">
    <source>
        <dbReference type="Proteomes" id="UP000198362"/>
    </source>
</evidence>
<keyword evidence="1" id="KW-1133">Transmembrane helix</keyword>
<keyword evidence="3" id="KW-1185">Reference proteome</keyword>
<keyword evidence="1" id="KW-0812">Transmembrane</keyword>
<feature type="transmembrane region" description="Helical" evidence="1">
    <location>
        <begin position="93"/>
        <end position="113"/>
    </location>
</feature>
<protein>
    <recommendedName>
        <fullName evidence="4">DUF2637 domain-containing protein</fullName>
    </recommendedName>
</protein>